<dbReference type="AlphaFoldDB" id="A0A5N7MII0"/>
<comment type="caution">
    <text evidence="3">The sequence shown here is derived from an EMBL/GenBank/DDBJ whole genome shotgun (WGS) entry which is preliminary data.</text>
</comment>
<feature type="chain" id="PRO_5030135459" evidence="1">
    <location>
        <begin position="27"/>
        <end position="206"/>
    </location>
</feature>
<evidence type="ECO:0000256" key="1">
    <source>
        <dbReference type="SAM" id="SignalP"/>
    </source>
</evidence>
<feature type="domain" description="Peptidase M15C" evidence="2">
    <location>
        <begin position="130"/>
        <end position="196"/>
    </location>
</feature>
<dbReference type="Gene3D" id="3.30.1380.10">
    <property type="match status" value="1"/>
</dbReference>
<dbReference type="EMBL" id="VOSK01000064">
    <property type="protein sequence ID" value="MPR26881.1"/>
    <property type="molecule type" value="Genomic_DNA"/>
</dbReference>
<feature type="signal peptide" evidence="1">
    <location>
        <begin position="1"/>
        <end position="26"/>
    </location>
</feature>
<dbReference type="Pfam" id="PF13539">
    <property type="entry name" value="Peptidase_M15_4"/>
    <property type="match status" value="1"/>
</dbReference>
<sequence length="206" mass="22766">MMKRICSLWLGLSAIASLTVSLAAEAQSGPTVGPERGQNHRSKLLYGPEGVYAKIPARDEFGRDQLAMFRDWNPDPVGNHQANLRTIHPVLARVVRKTQADNSSLPFVIGSGLRGGKLQRRAVAWGWSRTEDSPHRSGLAVDLWPLDPDGHVFFDPTTQNRIAAAVKRAAAELGVSIRWGGRFHGFKDKDRSHFELRPDDKSGNPK</sequence>
<evidence type="ECO:0000313" key="3">
    <source>
        <dbReference type="EMBL" id="MPR26881.1"/>
    </source>
</evidence>
<keyword evidence="1" id="KW-0732">Signal</keyword>
<proteinExistence type="predicted"/>
<dbReference type="InterPro" id="IPR009045">
    <property type="entry name" value="Zn_M74/Hedgehog-like"/>
</dbReference>
<evidence type="ECO:0000313" key="4">
    <source>
        <dbReference type="Proteomes" id="UP000403266"/>
    </source>
</evidence>
<gene>
    <name evidence="3" type="ORF">FS320_17070</name>
</gene>
<organism evidence="3 4">
    <name type="scientific">Microvirga tunisiensis</name>
    <dbReference type="NCBI Taxonomy" id="2108360"/>
    <lineage>
        <taxon>Bacteria</taxon>
        <taxon>Pseudomonadati</taxon>
        <taxon>Pseudomonadota</taxon>
        <taxon>Alphaproteobacteria</taxon>
        <taxon>Hyphomicrobiales</taxon>
        <taxon>Methylobacteriaceae</taxon>
        <taxon>Microvirga</taxon>
    </lineage>
</organism>
<accession>A0A5N7MII0</accession>
<dbReference type="InterPro" id="IPR039561">
    <property type="entry name" value="Peptidase_M15C"/>
</dbReference>
<protein>
    <submittedName>
        <fullName evidence="3">M15 family metallopeptidase</fullName>
    </submittedName>
</protein>
<keyword evidence="4" id="KW-1185">Reference proteome</keyword>
<dbReference type="OrthoDB" id="8479979at2"/>
<name>A0A5N7MII0_9HYPH</name>
<dbReference type="SUPFAM" id="SSF55166">
    <property type="entry name" value="Hedgehog/DD-peptidase"/>
    <property type="match status" value="1"/>
</dbReference>
<reference evidence="3 4" key="1">
    <citation type="journal article" date="2019" name="Syst. Appl. Microbiol.">
        <title>Microvirga tunisiensis sp. nov., a root nodule symbiotic bacterium isolated from Lupinus micranthus and L. luteus grown in Northern Tunisia.</title>
        <authorList>
            <person name="Msaddak A."/>
            <person name="Rejili M."/>
            <person name="Duran D."/>
            <person name="Mars M."/>
            <person name="Palacios J.M."/>
            <person name="Ruiz-Argueso T."/>
            <person name="Rey L."/>
            <person name="Imperial J."/>
        </authorList>
    </citation>
    <scope>NUCLEOTIDE SEQUENCE [LARGE SCALE GENOMIC DNA]</scope>
    <source>
        <strain evidence="3 4">Lmie10</strain>
    </source>
</reference>
<dbReference type="Proteomes" id="UP000403266">
    <property type="component" value="Unassembled WGS sequence"/>
</dbReference>
<evidence type="ECO:0000259" key="2">
    <source>
        <dbReference type="Pfam" id="PF13539"/>
    </source>
</evidence>
<dbReference type="GO" id="GO:0008233">
    <property type="term" value="F:peptidase activity"/>
    <property type="evidence" value="ECO:0007669"/>
    <property type="project" value="InterPro"/>
</dbReference>